<dbReference type="CDD" id="cd01283">
    <property type="entry name" value="cytidine_deaminase"/>
    <property type="match status" value="1"/>
</dbReference>
<dbReference type="InterPro" id="IPR006262">
    <property type="entry name" value="Cyt_deam_tetra"/>
</dbReference>
<keyword evidence="19" id="KW-1185">Reference proteome</keyword>
<evidence type="ECO:0000256" key="12">
    <source>
        <dbReference type="ARBA" id="ARBA00056327"/>
    </source>
</evidence>
<dbReference type="NCBIfam" id="NF004064">
    <property type="entry name" value="PRK05578.1"/>
    <property type="match status" value="1"/>
</dbReference>
<reference evidence="18 19" key="1">
    <citation type="submission" date="2023-10" db="EMBL/GenBank/DDBJ databases">
        <title>complete genome sequence of Corynebacterium pseudokroppenstedtii P15-C1.</title>
        <authorList>
            <person name="Bruggemann H."/>
            <person name="Poehlein A."/>
        </authorList>
    </citation>
    <scope>NUCLEOTIDE SEQUENCE [LARGE SCALE GENOMIC DNA]</scope>
    <source>
        <strain evidence="18 19">P15_C1</strain>
    </source>
</reference>
<dbReference type="GO" id="GO:0072527">
    <property type="term" value="P:pyrimidine-containing compound metabolic process"/>
    <property type="evidence" value="ECO:0007669"/>
    <property type="project" value="UniProtKB-ARBA"/>
</dbReference>
<dbReference type="PANTHER" id="PTHR11644:SF2">
    <property type="entry name" value="CYTIDINE DEAMINASE"/>
    <property type="match status" value="1"/>
</dbReference>
<evidence type="ECO:0000256" key="6">
    <source>
        <dbReference type="ARBA" id="ARBA00022723"/>
    </source>
</evidence>
<evidence type="ECO:0000256" key="15">
    <source>
        <dbReference type="PIRSR" id="PIRSR606262-3"/>
    </source>
</evidence>
<dbReference type="PANTHER" id="PTHR11644">
    <property type="entry name" value="CYTIDINE DEAMINASE"/>
    <property type="match status" value="1"/>
</dbReference>
<evidence type="ECO:0000313" key="18">
    <source>
        <dbReference type="EMBL" id="WPF24339.1"/>
    </source>
</evidence>
<dbReference type="GO" id="GO:0008270">
    <property type="term" value="F:zinc ion binding"/>
    <property type="evidence" value="ECO:0007669"/>
    <property type="project" value="UniProtKB-UniRule"/>
</dbReference>
<dbReference type="KEGG" id="cpsk:Q0N40_07250"/>
<feature type="binding site" evidence="15">
    <location>
        <position position="72"/>
    </location>
    <ligand>
        <name>Zn(2+)</name>
        <dbReference type="ChEBI" id="CHEBI:29105"/>
        <note>catalytic</note>
    </ligand>
</feature>
<proteinExistence type="inferred from homology"/>
<evidence type="ECO:0000256" key="8">
    <source>
        <dbReference type="ARBA" id="ARBA00022833"/>
    </source>
</evidence>
<evidence type="ECO:0000256" key="2">
    <source>
        <dbReference type="ARBA" id="ARBA00003949"/>
    </source>
</evidence>
<evidence type="ECO:0000256" key="5">
    <source>
        <dbReference type="ARBA" id="ARBA00018266"/>
    </source>
</evidence>
<evidence type="ECO:0000256" key="3">
    <source>
        <dbReference type="ARBA" id="ARBA00006576"/>
    </source>
</evidence>
<comment type="similarity">
    <text evidence="3 16">Belongs to the cytidine and deoxycytidylate deaminase family.</text>
</comment>
<dbReference type="NCBIfam" id="TIGR01354">
    <property type="entry name" value="cyt_deam_tetra"/>
    <property type="match status" value="1"/>
</dbReference>
<feature type="binding site" evidence="15">
    <location>
        <position position="107"/>
    </location>
    <ligand>
        <name>Zn(2+)</name>
        <dbReference type="ChEBI" id="CHEBI:29105"/>
        <note>catalytic</note>
    </ligand>
</feature>
<evidence type="ECO:0000256" key="7">
    <source>
        <dbReference type="ARBA" id="ARBA00022801"/>
    </source>
</evidence>
<feature type="active site" description="Proton donor" evidence="13">
    <location>
        <position position="74"/>
    </location>
</feature>
<dbReference type="Gene3D" id="3.40.140.10">
    <property type="entry name" value="Cytidine Deaminase, domain 2"/>
    <property type="match status" value="1"/>
</dbReference>
<dbReference type="InterPro" id="IPR050202">
    <property type="entry name" value="Cyt/Deoxycyt_deaminase"/>
</dbReference>
<dbReference type="AlphaFoldDB" id="A0AAU0PW91"/>
<sequence>MIEKNASDVGSSRGEFSDAAADITLLEQARDAAKGAYVPYSEFPVGAAIRTTEGKTITGCNIENASYGLTNCAERTASFRMIAESGDVPRIDTVAIVGLKAEPCWPCGACRQVLREFGCSRVIVEKESRPFVLPFESILPFSFGPEDLEG</sequence>
<protein>
    <recommendedName>
        <fullName evidence="5 16">Cytidine deaminase</fullName>
        <ecNumber evidence="4 16">3.5.4.5</ecNumber>
    </recommendedName>
    <alternativeName>
        <fullName evidence="9 16">Cytidine aminohydrolase</fullName>
    </alternativeName>
</protein>
<dbReference type="GO" id="GO:0005829">
    <property type="term" value="C:cytosol"/>
    <property type="evidence" value="ECO:0007669"/>
    <property type="project" value="TreeGrafter"/>
</dbReference>
<dbReference type="PROSITE" id="PS51747">
    <property type="entry name" value="CYT_DCMP_DEAMINASES_2"/>
    <property type="match status" value="1"/>
</dbReference>
<dbReference type="Pfam" id="PF00383">
    <property type="entry name" value="dCMP_cyt_deam_1"/>
    <property type="match status" value="1"/>
</dbReference>
<keyword evidence="7 16" id="KW-0378">Hydrolase</keyword>
<accession>A0AAU0PW91</accession>
<comment type="catalytic activity">
    <reaction evidence="11 16">
        <text>cytidine + H2O + H(+) = uridine + NH4(+)</text>
        <dbReference type="Rhea" id="RHEA:16069"/>
        <dbReference type="ChEBI" id="CHEBI:15377"/>
        <dbReference type="ChEBI" id="CHEBI:15378"/>
        <dbReference type="ChEBI" id="CHEBI:16704"/>
        <dbReference type="ChEBI" id="CHEBI:17562"/>
        <dbReference type="ChEBI" id="CHEBI:28938"/>
        <dbReference type="EC" id="3.5.4.5"/>
    </reaction>
</comment>
<dbReference type="EMBL" id="CP137757">
    <property type="protein sequence ID" value="WPF24339.1"/>
    <property type="molecule type" value="Genomic_DNA"/>
</dbReference>
<evidence type="ECO:0000313" key="19">
    <source>
        <dbReference type="Proteomes" id="UP001174314"/>
    </source>
</evidence>
<dbReference type="InterPro" id="IPR016193">
    <property type="entry name" value="Cytidine_deaminase-like"/>
</dbReference>
<keyword evidence="8 15" id="KW-0862">Zinc</keyword>
<organism evidence="18 19">
    <name type="scientific">Corynebacterium pseudokroppenstedtii</name>
    <dbReference type="NCBI Taxonomy" id="2804917"/>
    <lineage>
        <taxon>Bacteria</taxon>
        <taxon>Bacillati</taxon>
        <taxon>Actinomycetota</taxon>
        <taxon>Actinomycetes</taxon>
        <taxon>Mycobacteriales</taxon>
        <taxon>Corynebacteriaceae</taxon>
        <taxon>Corynebacterium</taxon>
    </lineage>
</organism>
<evidence type="ECO:0000256" key="10">
    <source>
        <dbReference type="ARBA" id="ARBA00049252"/>
    </source>
</evidence>
<evidence type="ECO:0000256" key="11">
    <source>
        <dbReference type="ARBA" id="ARBA00049558"/>
    </source>
</evidence>
<comment type="function">
    <text evidence="2 16">This enzyme scavenges exogenous and endogenous cytidine and 2'-deoxycytidine for UMP synthesis.</text>
</comment>
<dbReference type="SUPFAM" id="SSF53927">
    <property type="entry name" value="Cytidine deaminase-like"/>
    <property type="match status" value="1"/>
</dbReference>
<gene>
    <name evidence="18" type="ORF">Q0N40_07250</name>
</gene>
<feature type="binding site" evidence="14">
    <location>
        <begin position="61"/>
        <end position="67"/>
    </location>
    <ligand>
        <name>substrate</name>
    </ligand>
</feature>
<evidence type="ECO:0000256" key="13">
    <source>
        <dbReference type="PIRSR" id="PIRSR606262-1"/>
    </source>
</evidence>
<comment type="catalytic activity">
    <reaction evidence="10 16">
        <text>2'-deoxycytidine + H2O + H(+) = 2'-deoxyuridine + NH4(+)</text>
        <dbReference type="Rhea" id="RHEA:13433"/>
        <dbReference type="ChEBI" id="CHEBI:15377"/>
        <dbReference type="ChEBI" id="CHEBI:15378"/>
        <dbReference type="ChEBI" id="CHEBI:15698"/>
        <dbReference type="ChEBI" id="CHEBI:16450"/>
        <dbReference type="ChEBI" id="CHEBI:28938"/>
        <dbReference type="EC" id="3.5.4.5"/>
    </reaction>
</comment>
<feature type="domain" description="CMP/dCMP-type deaminase" evidence="17">
    <location>
        <begin position="20"/>
        <end position="146"/>
    </location>
</feature>
<evidence type="ECO:0000256" key="14">
    <source>
        <dbReference type="PIRSR" id="PIRSR606262-2"/>
    </source>
</evidence>
<evidence type="ECO:0000256" key="9">
    <source>
        <dbReference type="ARBA" id="ARBA00032005"/>
    </source>
</evidence>
<comment type="cofactor">
    <cofactor evidence="1 15 16">
        <name>Zn(2+)</name>
        <dbReference type="ChEBI" id="CHEBI:29105"/>
    </cofactor>
</comment>
<dbReference type="GO" id="GO:0004126">
    <property type="term" value="F:cytidine deaminase activity"/>
    <property type="evidence" value="ECO:0007669"/>
    <property type="project" value="UniProtKB-UniRule"/>
</dbReference>
<name>A0AAU0PW91_9CORY</name>
<keyword evidence="6 15" id="KW-0479">Metal-binding</keyword>
<comment type="function">
    <text evidence="12">Recycles cytidine and 2-deoxycytidine for uridine and 2-deoxyuridine synthesis, respectively. Catalyzes the hydrolytic deamination of cytidine and 2-deoxycytidine to form, respectively, uridine and 2-deoxyuridine.</text>
</comment>
<feature type="binding site" evidence="15">
    <location>
        <position position="110"/>
    </location>
    <ligand>
        <name>Zn(2+)</name>
        <dbReference type="ChEBI" id="CHEBI:29105"/>
        <note>catalytic</note>
    </ligand>
</feature>
<evidence type="ECO:0000256" key="4">
    <source>
        <dbReference type="ARBA" id="ARBA00012783"/>
    </source>
</evidence>
<dbReference type="FunFam" id="3.40.140.10:FF:000008">
    <property type="entry name" value="Cytidine deaminase"/>
    <property type="match status" value="1"/>
</dbReference>
<dbReference type="Proteomes" id="UP001174314">
    <property type="component" value="Chromosome"/>
</dbReference>
<evidence type="ECO:0000256" key="16">
    <source>
        <dbReference type="RuleBase" id="RU364006"/>
    </source>
</evidence>
<evidence type="ECO:0000256" key="1">
    <source>
        <dbReference type="ARBA" id="ARBA00001947"/>
    </source>
</evidence>
<dbReference type="EC" id="3.5.4.5" evidence="4 16"/>
<evidence type="ECO:0000259" key="17">
    <source>
        <dbReference type="PROSITE" id="PS51747"/>
    </source>
</evidence>
<dbReference type="RefSeq" id="WP_204087257.1">
    <property type="nucleotide sequence ID" value="NZ_CP137757.1"/>
</dbReference>
<dbReference type="InterPro" id="IPR002125">
    <property type="entry name" value="CMP_dCMP_dom"/>
</dbReference>
<dbReference type="GO" id="GO:0055086">
    <property type="term" value="P:nucleobase-containing small molecule metabolic process"/>
    <property type="evidence" value="ECO:0007669"/>
    <property type="project" value="UniProtKB-ARBA"/>
</dbReference>